<evidence type="ECO:0000259" key="1">
    <source>
        <dbReference type="Pfam" id="PF00651"/>
    </source>
</evidence>
<protein>
    <recommendedName>
        <fullName evidence="1">BTB domain-containing protein</fullName>
    </recommendedName>
</protein>
<dbReference type="OrthoDB" id="6359816at2759"/>
<dbReference type="AlphaFoldDB" id="A0A9P6JR45"/>
<organism evidence="2 3">
    <name type="scientific">Crepidotus variabilis</name>
    <dbReference type="NCBI Taxonomy" id="179855"/>
    <lineage>
        <taxon>Eukaryota</taxon>
        <taxon>Fungi</taxon>
        <taxon>Dikarya</taxon>
        <taxon>Basidiomycota</taxon>
        <taxon>Agaricomycotina</taxon>
        <taxon>Agaricomycetes</taxon>
        <taxon>Agaricomycetidae</taxon>
        <taxon>Agaricales</taxon>
        <taxon>Agaricineae</taxon>
        <taxon>Crepidotaceae</taxon>
        <taxon>Crepidotus</taxon>
    </lineage>
</organism>
<dbReference type="EMBL" id="MU157840">
    <property type="protein sequence ID" value="KAF9530372.1"/>
    <property type="molecule type" value="Genomic_DNA"/>
</dbReference>
<evidence type="ECO:0000313" key="3">
    <source>
        <dbReference type="Proteomes" id="UP000807306"/>
    </source>
</evidence>
<proteinExistence type="predicted"/>
<reference evidence="2" key="1">
    <citation type="submission" date="2020-11" db="EMBL/GenBank/DDBJ databases">
        <authorList>
            <consortium name="DOE Joint Genome Institute"/>
            <person name="Ahrendt S."/>
            <person name="Riley R."/>
            <person name="Andreopoulos W."/>
            <person name="Labutti K."/>
            <person name="Pangilinan J."/>
            <person name="Ruiz-Duenas F.J."/>
            <person name="Barrasa J.M."/>
            <person name="Sanchez-Garcia M."/>
            <person name="Camarero S."/>
            <person name="Miyauchi S."/>
            <person name="Serrano A."/>
            <person name="Linde D."/>
            <person name="Babiker R."/>
            <person name="Drula E."/>
            <person name="Ayuso-Fernandez I."/>
            <person name="Pacheco R."/>
            <person name="Padilla G."/>
            <person name="Ferreira P."/>
            <person name="Barriuso J."/>
            <person name="Kellner H."/>
            <person name="Castanera R."/>
            <person name="Alfaro M."/>
            <person name="Ramirez L."/>
            <person name="Pisabarro A.G."/>
            <person name="Kuo A."/>
            <person name="Tritt A."/>
            <person name="Lipzen A."/>
            <person name="He G."/>
            <person name="Yan M."/>
            <person name="Ng V."/>
            <person name="Cullen D."/>
            <person name="Martin F."/>
            <person name="Rosso M.-N."/>
            <person name="Henrissat B."/>
            <person name="Hibbett D."/>
            <person name="Martinez A.T."/>
            <person name="Grigoriev I.V."/>
        </authorList>
    </citation>
    <scope>NUCLEOTIDE SEQUENCE</scope>
    <source>
        <strain evidence="2">CBS 506.95</strain>
    </source>
</reference>
<comment type="caution">
    <text evidence="2">The sequence shown here is derived from an EMBL/GenBank/DDBJ whole genome shotgun (WGS) entry which is preliminary data.</text>
</comment>
<dbReference type="Pfam" id="PF00651">
    <property type="entry name" value="BTB"/>
    <property type="match status" value="1"/>
</dbReference>
<sequence>MSTFSAAGSDKSEETVTKADSSTTIDIVVAQPPFHDVEETDLILRSSDQIHFYVSKAIMSFASPVFADMASLPEGDKLNIQERIDHRPCVPVLDHSEELYQLLSWVDPRGVPSLELDDMKKALRLADKYGMNNTVCRIGVVLEALDNLMKKDCITVYAIAVQCGFTSLIEKAAHHSLNIAVQDIPNVPEFTNITGTAVQNFYTYRLACNRAAQTFISSGAWTQDQYLRAFSVSIPTCCAAEGRATRFGTMHLQLMRWFAVYIHDIQEAVAERPVPATVRDPASHRDTLVTMAACNKCRNHIPTFLSFIEFVATGIENAIANIKISSTYM</sequence>
<gene>
    <name evidence="2" type="ORF">CPB83DRAFT_788398</name>
</gene>
<dbReference type="Gene3D" id="3.30.710.10">
    <property type="entry name" value="Potassium Channel Kv1.1, Chain A"/>
    <property type="match status" value="1"/>
</dbReference>
<accession>A0A9P6JR45</accession>
<evidence type="ECO:0000313" key="2">
    <source>
        <dbReference type="EMBL" id="KAF9530372.1"/>
    </source>
</evidence>
<feature type="domain" description="BTB" evidence="1">
    <location>
        <begin position="39"/>
        <end position="135"/>
    </location>
</feature>
<dbReference type="InterPro" id="IPR011333">
    <property type="entry name" value="SKP1/BTB/POZ_sf"/>
</dbReference>
<keyword evidence="3" id="KW-1185">Reference proteome</keyword>
<name>A0A9P6JR45_9AGAR</name>
<dbReference type="InterPro" id="IPR000210">
    <property type="entry name" value="BTB/POZ_dom"/>
</dbReference>
<dbReference type="Proteomes" id="UP000807306">
    <property type="component" value="Unassembled WGS sequence"/>
</dbReference>